<keyword evidence="2" id="KW-1185">Reference proteome</keyword>
<evidence type="ECO:0000313" key="2">
    <source>
        <dbReference type="Proteomes" id="UP000828390"/>
    </source>
</evidence>
<accession>A0A9D4G6J2</accession>
<name>A0A9D4G6J2_DREPO</name>
<gene>
    <name evidence="1" type="ORF">DPMN_139806</name>
</gene>
<dbReference type="EMBL" id="JAIWYP010000006">
    <property type="protein sequence ID" value="KAH3811396.1"/>
    <property type="molecule type" value="Genomic_DNA"/>
</dbReference>
<evidence type="ECO:0000313" key="1">
    <source>
        <dbReference type="EMBL" id="KAH3811396.1"/>
    </source>
</evidence>
<dbReference type="AlphaFoldDB" id="A0A9D4G6J2"/>
<sequence length="97" mass="10805">MNQYLFLHEVLCEVLDPIGKVVENKEYLTTYSVMQSGIGSEFKRIREAEEFDATQAANETLAAEDRFRPMLLHSTTGDSIATTSTQSISILSENGTN</sequence>
<comment type="caution">
    <text evidence="1">The sequence shown here is derived from an EMBL/GenBank/DDBJ whole genome shotgun (WGS) entry which is preliminary data.</text>
</comment>
<organism evidence="1 2">
    <name type="scientific">Dreissena polymorpha</name>
    <name type="common">Zebra mussel</name>
    <name type="synonym">Mytilus polymorpha</name>
    <dbReference type="NCBI Taxonomy" id="45954"/>
    <lineage>
        <taxon>Eukaryota</taxon>
        <taxon>Metazoa</taxon>
        <taxon>Spiralia</taxon>
        <taxon>Lophotrochozoa</taxon>
        <taxon>Mollusca</taxon>
        <taxon>Bivalvia</taxon>
        <taxon>Autobranchia</taxon>
        <taxon>Heteroconchia</taxon>
        <taxon>Euheterodonta</taxon>
        <taxon>Imparidentia</taxon>
        <taxon>Neoheterodontei</taxon>
        <taxon>Myida</taxon>
        <taxon>Dreissenoidea</taxon>
        <taxon>Dreissenidae</taxon>
        <taxon>Dreissena</taxon>
    </lineage>
</organism>
<proteinExistence type="predicted"/>
<dbReference type="Proteomes" id="UP000828390">
    <property type="component" value="Unassembled WGS sequence"/>
</dbReference>
<protein>
    <submittedName>
        <fullName evidence="1">Uncharacterized protein</fullName>
    </submittedName>
</protein>
<reference evidence="1" key="1">
    <citation type="journal article" date="2019" name="bioRxiv">
        <title>The Genome of the Zebra Mussel, Dreissena polymorpha: A Resource for Invasive Species Research.</title>
        <authorList>
            <person name="McCartney M.A."/>
            <person name="Auch B."/>
            <person name="Kono T."/>
            <person name="Mallez S."/>
            <person name="Zhang Y."/>
            <person name="Obille A."/>
            <person name="Becker A."/>
            <person name="Abrahante J.E."/>
            <person name="Garbe J."/>
            <person name="Badalamenti J.P."/>
            <person name="Herman A."/>
            <person name="Mangelson H."/>
            <person name="Liachko I."/>
            <person name="Sullivan S."/>
            <person name="Sone E.D."/>
            <person name="Koren S."/>
            <person name="Silverstein K.A.T."/>
            <person name="Beckman K.B."/>
            <person name="Gohl D.M."/>
        </authorList>
    </citation>
    <scope>NUCLEOTIDE SEQUENCE</scope>
    <source>
        <strain evidence="1">Duluth1</strain>
        <tissue evidence="1">Whole animal</tissue>
    </source>
</reference>
<reference evidence="1" key="2">
    <citation type="submission" date="2020-11" db="EMBL/GenBank/DDBJ databases">
        <authorList>
            <person name="McCartney M.A."/>
            <person name="Auch B."/>
            <person name="Kono T."/>
            <person name="Mallez S."/>
            <person name="Becker A."/>
            <person name="Gohl D.M."/>
            <person name="Silverstein K.A.T."/>
            <person name="Koren S."/>
            <person name="Bechman K.B."/>
            <person name="Herman A."/>
            <person name="Abrahante J.E."/>
            <person name="Garbe J."/>
        </authorList>
    </citation>
    <scope>NUCLEOTIDE SEQUENCE</scope>
    <source>
        <strain evidence="1">Duluth1</strain>
        <tissue evidence="1">Whole animal</tissue>
    </source>
</reference>